<keyword evidence="2" id="KW-1185">Reference proteome</keyword>
<reference evidence="1" key="1">
    <citation type="submission" date="2019-10" db="EMBL/GenBank/DDBJ databases">
        <authorList>
            <consortium name="DOE Joint Genome Institute"/>
            <person name="Kuo A."/>
            <person name="Miyauchi S."/>
            <person name="Kiss E."/>
            <person name="Drula E."/>
            <person name="Kohler A."/>
            <person name="Sanchez-Garcia M."/>
            <person name="Andreopoulos B."/>
            <person name="Barry K.W."/>
            <person name="Bonito G."/>
            <person name="Buee M."/>
            <person name="Carver A."/>
            <person name="Chen C."/>
            <person name="Cichocki N."/>
            <person name="Clum A."/>
            <person name="Culley D."/>
            <person name="Crous P.W."/>
            <person name="Fauchery L."/>
            <person name="Girlanda M."/>
            <person name="Hayes R."/>
            <person name="Keri Z."/>
            <person name="Labutti K."/>
            <person name="Lipzen A."/>
            <person name="Lombard V."/>
            <person name="Magnuson J."/>
            <person name="Maillard F."/>
            <person name="Morin E."/>
            <person name="Murat C."/>
            <person name="Nolan M."/>
            <person name="Ohm R."/>
            <person name="Pangilinan J."/>
            <person name="Pereira M."/>
            <person name="Perotto S."/>
            <person name="Peter M."/>
            <person name="Riley R."/>
            <person name="Sitrit Y."/>
            <person name="Stielow B."/>
            <person name="Szollosi G."/>
            <person name="Zifcakova L."/>
            <person name="Stursova M."/>
            <person name="Spatafora J.W."/>
            <person name="Tedersoo L."/>
            <person name="Vaario L.-M."/>
            <person name="Yamada A."/>
            <person name="Yan M."/>
            <person name="Wang P."/>
            <person name="Xu J."/>
            <person name="Bruns T."/>
            <person name="Baldrian P."/>
            <person name="Vilgalys R."/>
            <person name="Henrissat B."/>
            <person name="Grigoriev I.V."/>
            <person name="Hibbett D."/>
            <person name="Nagy L.G."/>
            <person name="Martin F.M."/>
        </authorList>
    </citation>
    <scope>NUCLEOTIDE SEQUENCE</scope>
    <source>
        <strain evidence="1">P2</strain>
    </source>
</reference>
<dbReference type="EMBL" id="MU118088">
    <property type="protein sequence ID" value="KAF9645505.1"/>
    <property type="molecule type" value="Genomic_DNA"/>
</dbReference>
<evidence type="ECO:0000313" key="2">
    <source>
        <dbReference type="Proteomes" id="UP000886501"/>
    </source>
</evidence>
<name>A0ACB6Z741_THEGA</name>
<evidence type="ECO:0000313" key="1">
    <source>
        <dbReference type="EMBL" id="KAF9645505.1"/>
    </source>
</evidence>
<gene>
    <name evidence="1" type="ORF">BDM02DRAFT_3148783</name>
</gene>
<protein>
    <submittedName>
        <fullName evidence="1">Pkinase-domain-containing protein</fullName>
    </submittedName>
</protein>
<dbReference type="Proteomes" id="UP000886501">
    <property type="component" value="Unassembled WGS sequence"/>
</dbReference>
<comment type="caution">
    <text evidence="1">The sequence shown here is derived from an EMBL/GenBank/DDBJ whole genome shotgun (WGS) entry which is preliminary data.</text>
</comment>
<proteinExistence type="predicted"/>
<organism evidence="1 2">
    <name type="scientific">Thelephora ganbajun</name>
    <name type="common">Ganba fungus</name>
    <dbReference type="NCBI Taxonomy" id="370292"/>
    <lineage>
        <taxon>Eukaryota</taxon>
        <taxon>Fungi</taxon>
        <taxon>Dikarya</taxon>
        <taxon>Basidiomycota</taxon>
        <taxon>Agaricomycotina</taxon>
        <taxon>Agaricomycetes</taxon>
        <taxon>Thelephorales</taxon>
        <taxon>Thelephoraceae</taxon>
        <taxon>Thelephora</taxon>
    </lineage>
</organism>
<accession>A0ACB6Z741</accession>
<reference evidence="1" key="2">
    <citation type="journal article" date="2020" name="Nat. Commun.">
        <title>Large-scale genome sequencing of mycorrhizal fungi provides insights into the early evolution of symbiotic traits.</title>
        <authorList>
            <person name="Miyauchi S."/>
            <person name="Kiss E."/>
            <person name="Kuo A."/>
            <person name="Drula E."/>
            <person name="Kohler A."/>
            <person name="Sanchez-Garcia M."/>
            <person name="Morin E."/>
            <person name="Andreopoulos B."/>
            <person name="Barry K.W."/>
            <person name="Bonito G."/>
            <person name="Buee M."/>
            <person name="Carver A."/>
            <person name="Chen C."/>
            <person name="Cichocki N."/>
            <person name="Clum A."/>
            <person name="Culley D."/>
            <person name="Crous P.W."/>
            <person name="Fauchery L."/>
            <person name="Girlanda M."/>
            <person name="Hayes R.D."/>
            <person name="Keri Z."/>
            <person name="LaButti K."/>
            <person name="Lipzen A."/>
            <person name="Lombard V."/>
            <person name="Magnuson J."/>
            <person name="Maillard F."/>
            <person name="Murat C."/>
            <person name="Nolan M."/>
            <person name="Ohm R.A."/>
            <person name="Pangilinan J."/>
            <person name="Pereira M.F."/>
            <person name="Perotto S."/>
            <person name="Peter M."/>
            <person name="Pfister S."/>
            <person name="Riley R."/>
            <person name="Sitrit Y."/>
            <person name="Stielow J.B."/>
            <person name="Szollosi G."/>
            <person name="Zifcakova L."/>
            <person name="Stursova M."/>
            <person name="Spatafora J.W."/>
            <person name="Tedersoo L."/>
            <person name="Vaario L.M."/>
            <person name="Yamada A."/>
            <person name="Yan M."/>
            <person name="Wang P."/>
            <person name="Xu J."/>
            <person name="Bruns T."/>
            <person name="Baldrian P."/>
            <person name="Vilgalys R."/>
            <person name="Dunand C."/>
            <person name="Henrissat B."/>
            <person name="Grigoriev I.V."/>
            <person name="Hibbett D."/>
            <person name="Nagy L.G."/>
            <person name="Martin F.M."/>
        </authorList>
    </citation>
    <scope>NUCLEOTIDE SEQUENCE</scope>
    <source>
        <strain evidence="1">P2</strain>
    </source>
</reference>
<sequence length="798" mass="89118">MSTLLDLYEPLDVIGNGSFGIIRKVRRKSDGLIFARKELYFERMSDRDKKQIVAEVNILKDLQHEHIVRYHDRYVDRDAGVLYILMEYCGGGDLSSVIKQSQRQNKTIPEELIWNYFMQILLALSYCHHPNGHSRSGSSGTGTDTEGGKDKRPQILHRDLKPDNVFLDENNKVKLGDFGLSKALAQASFAQTYVGTPYYMSPELMQEKAYDSKSDIWSLGCLIYELCALKPPFHEAKTHSELSILVRNGRIPPLPRGYSQALSNIIKAMLSQNPAMRPSAAQLLQHERIDLAFKVTEAEKMIARIKTHRAAVTAREEVVQSRETALTEKETQLASLLQLKDAEIAALQQLIASADERHRHVVEARIRDAVSQREEELRALVVRHQQEVSAAMAKREEELMDAVKRREEELRVAWIQREQDIRDEMSTAVEERMEWVRKQMEEVEEERRKLDATRAEVENKMKIIGDGTVAEKTGGRKEKTYLEEVKNVLAPLSRLAALSPEDPPSKPPVSMLTRPVADFKTPLTRRVGKTPFDNGLPLGSAMKGVVLTSTGETLTTPAPNQFTNLFVATPKVGLNFEKIFDESYEEEDTQRPEEPEHDDEISEAPSNTPNAPPTPSKPERKTSLPSATKLTRSNSVAALKSASSGSSSMSRTNSTRTSTTRTRRTSLIPTPPTKTGITRTTSAGAAVHQRSSSEQPTASSSRTSVSSAGTLTRTKSSQVAILSSSPAKWDLQDEENLPSPFLKKAEKERQRAATFSHIREQPQRKVKTTTGTGTLPKRPSEQNILRVYAAANSVKGGS</sequence>